<dbReference type="GO" id="GO:0009535">
    <property type="term" value="C:chloroplast thylakoid membrane"/>
    <property type="evidence" value="ECO:0007669"/>
    <property type="project" value="UniProtKB-SubCell"/>
</dbReference>
<feature type="binding site" evidence="12">
    <location>
        <position position="64"/>
    </location>
    <ligand>
        <name>chlorophyll a</name>
        <dbReference type="ChEBI" id="CHEBI:58416"/>
        <label>1</label>
    </ligand>
</feature>
<feature type="binding site" description="axial binding residue" evidence="12">
    <location>
        <position position="23"/>
    </location>
    <ligand>
        <name>chlorophyll b</name>
        <dbReference type="ChEBI" id="CHEBI:61721"/>
        <label>1</label>
    </ligand>
    <ligandPart>
        <name>Mg</name>
        <dbReference type="ChEBI" id="CHEBI:25107"/>
    </ligandPart>
</feature>
<evidence type="ECO:0000313" key="15">
    <source>
        <dbReference type="Proteomes" id="UP001604277"/>
    </source>
</evidence>
<keyword evidence="15" id="KW-1185">Reference proteome</keyword>
<feature type="binding site" evidence="12">
    <location>
        <position position="45"/>
    </location>
    <ligand>
        <name>chlorophyll a</name>
        <dbReference type="ChEBI" id="CHEBI:58416"/>
        <label>1</label>
    </ligand>
</feature>
<evidence type="ECO:0000256" key="6">
    <source>
        <dbReference type="ARBA" id="ARBA00022692"/>
    </source>
</evidence>
<evidence type="ECO:0000256" key="3">
    <source>
        <dbReference type="ARBA" id="ARBA00022528"/>
    </source>
</evidence>
<evidence type="ECO:0000256" key="5">
    <source>
        <dbReference type="ARBA" id="ARBA00022640"/>
    </source>
</evidence>
<keyword evidence="4 13" id="KW-0602">Photosynthesis</keyword>
<protein>
    <recommendedName>
        <fullName evidence="13">Chlorophyll a-b binding protein, chloroplastic</fullName>
    </recommendedName>
</protein>
<dbReference type="GO" id="GO:0009522">
    <property type="term" value="C:photosystem I"/>
    <property type="evidence" value="ECO:0007669"/>
    <property type="project" value="UniProtKB-KW"/>
</dbReference>
<dbReference type="GO" id="GO:0015979">
    <property type="term" value="P:photosynthesis"/>
    <property type="evidence" value="ECO:0007669"/>
    <property type="project" value="UniProtKB-KW"/>
</dbReference>
<feature type="binding site" evidence="12">
    <location>
        <position position="67"/>
    </location>
    <ligand>
        <name>chlorophyll a</name>
        <dbReference type="ChEBI" id="CHEBI:58416"/>
        <label>1</label>
    </ligand>
</feature>
<keyword evidence="9 13" id="KW-0793">Thylakoid</keyword>
<evidence type="ECO:0000256" key="10">
    <source>
        <dbReference type="ARBA" id="ARBA00023136"/>
    </source>
</evidence>
<keyword evidence="6" id="KW-0812">Transmembrane</keyword>
<evidence type="ECO:0000256" key="7">
    <source>
        <dbReference type="ARBA" id="ARBA00022989"/>
    </source>
</evidence>
<keyword evidence="7" id="KW-1133">Transmembrane helix</keyword>
<organism evidence="14 15">
    <name type="scientific">Forsythia ovata</name>
    <dbReference type="NCBI Taxonomy" id="205694"/>
    <lineage>
        <taxon>Eukaryota</taxon>
        <taxon>Viridiplantae</taxon>
        <taxon>Streptophyta</taxon>
        <taxon>Embryophyta</taxon>
        <taxon>Tracheophyta</taxon>
        <taxon>Spermatophyta</taxon>
        <taxon>Magnoliopsida</taxon>
        <taxon>eudicotyledons</taxon>
        <taxon>Gunneridae</taxon>
        <taxon>Pentapetalae</taxon>
        <taxon>asterids</taxon>
        <taxon>lamiids</taxon>
        <taxon>Lamiales</taxon>
        <taxon>Oleaceae</taxon>
        <taxon>Forsythieae</taxon>
        <taxon>Forsythia</taxon>
    </lineage>
</organism>
<dbReference type="Proteomes" id="UP001604277">
    <property type="component" value="Unassembled WGS sequence"/>
</dbReference>
<evidence type="ECO:0000256" key="8">
    <source>
        <dbReference type="ARBA" id="ARBA00022991"/>
    </source>
</evidence>
<dbReference type="SUPFAM" id="SSF103511">
    <property type="entry name" value="Chlorophyll a-b binding protein"/>
    <property type="match status" value="1"/>
</dbReference>
<comment type="subcellular location">
    <subcellularLocation>
        <location evidence="1">Plastid</location>
        <location evidence="1">Chloroplast thylakoid membrane</location>
        <topology evidence="1">Multi-pass membrane protein</topology>
    </subcellularLocation>
</comment>
<proteinExistence type="inferred from homology"/>
<accession>A0ABD1U5D7</accession>
<dbReference type="PANTHER" id="PTHR21649">
    <property type="entry name" value="CHLOROPHYLL A/B BINDING PROTEIN"/>
    <property type="match status" value="1"/>
</dbReference>
<dbReference type="AlphaFoldDB" id="A0ABD1U5D7"/>
<keyword evidence="2 12" id="KW-0148">Chlorophyll</keyword>
<keyword evidence="11 13" id="KW-0604">Photosystem II</keyword>
<evidence type="ECO:0000256" key="4">
    <source>
        <dbReference type="ARBA" id="ARBA00022531"/>
    </source>
</evidence>
<keyword evidence="13" id="KW-0603">Photosystem I</keyword>
<evidence type="ECO:0000313" key="14">
    <source>
        <dbReference type="EMBL" id="KAL2520210.1"/>
    </source>
</evidence>
<gene>
    <name evidence="14" type="ORF">Fot_24133</name>
</gene>
<evidence type="ECO:0000256" key="11">
    <source>
        <dbReference type="ARBA" id="ARBA00023276"/>
    </source>
</evidence>
<evidence type="ECO:0000256" key="2">
    <source>
        <dbReference type="ARBA" id="ARBA00022494"/>
    </source>
</evidence>
<dbReference type="InterPro" id="IPR022796">
    <property type="entry name" value="Chloroa_b-bind"/>
</dbReference>
<dbReference type="Pfam" id="PF00504">
    <property type="entry name" value="Chloroa_b-bind"/>
    <property type="match status" value="1"/>
</dbReference>
<evidence type="ECO:0000256" key="13">
    <source>
        <dbReference type="RuleBase" id="RU363080"/>
    </source>
</evidence>
<keyword evidence="3 13" id="KW-0150">Chloroplast</keyword>
<dbReference type="InterPro" id="IPR001344">
    <property type="entry name" value="Chloro_AB-bd_pln"/>
</dbReference>
<dbReference type="Gene3D" id="1.10.3460.10">
    <property type="entry name" value="Chlorophyll a/b binding protein domain"/>
    <property type="match status" value="1"/>
</dbReference>
<dbReference type="GO" id="GO:0009523">
    <property type="term" value="C:photosystem II"/>
    <property type="evidence" value="ECO:0007669"/>
    <property type="project" value="UniProtKB-KW"/>
</dbReference>
<comment type="similarity">
    <text evidence="13">Belongs to the light-harvesting chlorophyll a/b-binding (LHC) protein family.</text>
</comment>
<dbReference type="EMBL" id="JBFOLJ010000007">
    <property type="protein sequence ID" value="KAL2520210.1"/>
    <property type="molecule type" value="Genomic_DNA"/>
</dbReference>
<reference evidence="15" key="1">
    <citation type="submission" date="2024-07" db="EMBL/GenBank/DDBJ databases">
        <title>Two chromosome-level genome assemblies of Korean endemic species Abeliophyllum distichum and Forsythia ovata (Oleaceae).</title>
        <authorList>
            <person name="Jang H."/>
        </authorList>
    </citation>
    <scope>NUCLEOTIDE SEQUENCE [LARGE SCALE GENOMIC DNA]</scope>
</reference>
<evidence type="ECO:0000256" key="9">
    <source>
        <dbReference type="ARBA" id="ARBA00023078"/>
    </source>
</evidence>
<keyword evidence="10" id="KW-0472">Membrane</keyword>
<sequence length="105" mass="11623">MRKIVKKPISSGSPSYGANNVMYLGPFSGEPPSYLTGEFPGDYDWDTAGLFADPETFSKNRELEVIHNRWAMLGALRNLVGAPSAFPIVKILCAGTWFWDRLVAI</sequence>
<comment type="function">
    <text evidence="13">The light-harvesting complex (LHC) functions as a light receptor, it captures and delivers excitation energy to photosystems with which it is closely associated.</text>
</comment>
<name>A0ABD1U5D7_9LAMI</name>
<comment type="caution">
    <text evidence="14">The sequence shown here is derived from an EMBL/GenBank/DDBJ whole genome shotgun (WGS) entry which is preliminary data.</text>
</comment>
<keyword evidence="8 13" id="KW-0157">Chromophore</keyword>
<evidence type="ECO:0000256" key="1">
    <source>
        <dbReference type="ARBA" id="ARBA00004454"/>
    </source>
</evidence>
<feature type="binding site" description="axial binding residue" evidence="12">
    <location>
        <position position="69"/>
    </location>
    <ligand>
        <name>chlorophyll b</name>
        <dbReference type="ChEBI" id="CHEBI:61721"/>
        <label>1</label>
    </ligand>
    <ligandPart>
        <name>Mg</name>
        <dbReference type="ChEBI" id="CHEBI:25107"/>
    </ligandPart>
</feature>
<dbReference type="GO" id="GO:0016168">
    <property type="term" value="F:chlorophyll binding"/>
    <property type="evidence" value="ECO:0007669"/>
    <property type="project" value="UniProtKB-KW"/>
</dbReference>
<keyword evidence="5 13" id="KW-0934">Plastid</keyword>
<evidence type="ECO:0000256" key="12">
    <source>
        <dbReference type="PIRSR" id="PIRSR601344-1"/>
    </source>
</evidence>